<dbReference type="eggNOG" id="arCOG03218">
    <property type="taxonomic scope" value="Archaea"/>
</dbReference>
<evidence type="ECO:0000259" key="1">
    <source>
        <dbReference type="Pfam" id="PF04446"/>
    </source>
</evidence>
<dbReference type="GO" id="GO:0000287">
    <property type="term" value="F:magnesium ion binding"/>
    <property type="evidence" value="ECO:0007669"/>
    <property type="project" value="InterPro"/>
</dbReference>
<dbReference type="OrthoDB" id="24661at2157"/>
<accession>A7IAM3</accession>
<evidence type="ECO:0000313" key="2">
    <source>
        <dbReference type="EMBL" id="ABS56784.1"/>
    </source>
</evidence>
<dbReference type="GeneID" id="5411002"/>
<dbReference type="EMBL" id="CP000780">
    <property type="protein sequence ID" value="ABS56784.1"/>
    <property type="molecule type" value="Genomic_DNA"/>
</dbReference>
<dbReference type="AlphaFoldDB" id="A7IAM3"/>
<organism evidence="2 3">
    <name type="scientific">Methanoregula boonei (strain DSM 21154 / JCM 14090 / 6A8)</name>
    <dbReference type="NCBI Taxonomy" id="456442"/>
    <lineage>
        <taxon>Archaea</taxon>
        <taxon>Methanobacteriati</taxon>
        <taxon>Methanobacteriota</taxon>
        <taxon>Stenosarchaea group</taxon>
        <taxon>Methanomicrobia</taxon>
        <taxon>Methanomicrobiales</taxon>
        <taxon>Methanoregulaceae</taxon>
        <taxon>Methanoregula</taxon>
    </lineage>
</organism>
<dbReference type="Gene3D" id="3.30.70.3000">
    <property type="match status" value="1"/>
</dbReference>
<dbReference type="InterPro" id="IPR024956">
    <property type="entry name" value="tRNAHis_GuaTrfase_cat"/>
</dbReference>
<feature type="domain" description="tRNAHis guanylyltransferase catalytic" evidence="1">
    <location>
        <begin position="2"/>
        <end position="117"/>
    </location>
</feature>
<evidence type="ECO:0000313" key="3">
    <source>
        <dbReference type="Proteomes" id="UP000002408"/>
    </source>
</evidence>
<keyword evidence="3" id="KW-1185">Reference proteome</keyword>
<dbReference type="GO" id="GO:0008193">
    <property type="term" value="F:tRNA guanylyltransferase activity"/>
    <property type="evidence" value="ECO:0007669"/>
    <property type="project" value="InterPro"/>
</dbReference>
<dbReference type="PANTHER" id="PTHR12729">
    <property type="entry name" value="TRNA(HIS) GUANYLYLTRANSFERASE-RELATED"/>
    <property type="match status" value="1"/>
</dbReference>
<reference evidence="3" key="1">
    <citation type="journal article" date="2015" name="Microbiology">
        <title>Genome of Methanoregula boonei 6A8 reveals adaptations to oligotrophic peatland environments.</title>
        <authorList>
            <person name="Braeuer S."/>
            <person name="Cadillo-Quiroz H."/>
            <person name="Kyrpides N."/>
            <person name="Woyke T."/>
            <person name="Goodwin L."/>
            <person name="Detter C."/>
            <person name="Podell S."/>
            <person name="Yavitt J.B."/>
            <person name="Zinder S.H."/>
        </authorList>
    </citation>
    <scope>NUCLEOTIDE SEQUENCE [LARGE SCALE GENOMIC DNA]</scope>
    <source>
        <strain evidence="3">DSM 21154 / JCM 14090 / 6A8</strain>
    </source>
</reference>
<dbReference type="InterPro" id="IPR038469">
    <property type="entry name" value="tRNAHis_GuaTrfase_Thg1_sf"/>
</dbReference>
<dbReference type="InterPro" id="IPR007537">
    <property type="entry name" value="tRNAHis_GuaTrfase_Thg1"/>
</dbReference>
<dbReference type="HOGENOM" id="CLU_044271_3_1_2"/>
<dbReference type="STRING" id="456442.Mboo_2270"/>
<dbReference type="RefSeq" id="WP_012107844.1">
    <property type="nucleotide sequence ID" value="NC_009712.1"/>
</dbReference>
<dbReference type="Proteomes" id="UP000002408">
    <property type="component" value="Chromosome"/>
</dbReference>
<proteinExistence type="predicted"/>
<dbReference type="KEGG" id="mbn:Mboo_2270"/>
<protein>
    <recommendedName>
        <fullName evidence="1">tRNAHis guanylyltransferase catalytic domain-containing protein</fullName>
    </recommendedName>
</protein>
<name>A7IAM3_METB6</name>
<sequence>MDNYEIFSNLATIPPVFVRLDGRAFHGLTKKYGFAKPFDDRFCSAMMAACRALVADSGLAPVFAYTFSDEISLYFTGLPFSGRVEKIDSVAASYAASALTLALGAEEPLAFDARVVQATPETAIEYMTGRQDEAWRNHINSYCQQALIAEGMDATDAARKLKGLPAAELHEMMHERGVNLAKTPAWQRRGILVCKKEEEKEGYNPVTDEHVIVTRSRVVEDRDLPLFSTPEGQAFLRMLICGKPETSGSS</sequence>
<gene>
    <name evidence="2" type="ordered locus">Mboo_2270</name>
</gene>
<dbReference type="GO" id="GO:0006400">
    <property type="term" value="P:tRNA modification"/>
    <property type="evidence" value="ECO:0007669"/>
    <property type="project" value="InterPro"/>
</dbReference>
<dbReference type="PANTHER" id="PTHR12729:SF6">
    <property type="entry name" value="TRNA(HIS) GUANYLYLTRANSFERASE-RELATED"/>
    <property type="match status" value="1"/>
</dbReference>
<dbReference type="Pfam" id="PF04446">
    <property type="entry name" value="Thg1"/>
    <property type="match status" value="1"/>
</dbReference>